<dbReference type="EMBL" id="LSRL02007216">
    <property type="protein sequence ID" value="TDG38233.1"/>
    <property type="molecule type" value="Genomic_DNA"/>
</dbReference>
<name>A0A484AMF3_DRONA</name>
<accession>A0A484AMF3</accession>
<sequence>MTNRNTSNQTQNATHSALQNGNSYKIAFWNASGVSNKINEVELFIQRLKIDIMMVVETRVTPGTTTLDVPGYVTYTATNQQSHRRGGVAILVRNSIRHMALQPI</sequence>
<dbReference type="SUPFAM" id="SSF56219">
    <property type="entry name" value="DNase I-like"/>
    <property type="match status" value="1"/>
</dbReference>
<organism evidence="2 3">
    <name type="scientific">Drosophila navojoa</name>
    <name type="common">Fruit fly</name>
    <dbReference type="NCBI Taxonomy" id="7232"/>
    <lineage>
        <taxon>Eukaryota</taxon>
        <taxon>Metazoa</taxon>
        <taxon>Ecdysozoa</taxon>
        <taxon>Arthropoda</taxon>
        <taxon>Hexapoda</taxon>
        <taxon>Insecta</taxon>
        <taxon>Pterygota</taxon>
        <taxon>Neoptera</taxon>
        <taxon>Endopterygota</taxon>
        <taxon>Diptera</taxon>
        <taxon>Brachycera</taxon>
        <taxon>Muscomorpha</taxon>
        <taxon>Ephydroidea</taxon>
        <taxon>Drosophilidae</taxon>
        <taxon>Drosophila</taxon>
    </lineage>
</organism>
<comment type="caution">
    <text evidence="2">The sequence shown here is derived from an EMBL/GenBank/DDBJ whole genome shotgun (WGS) entry which is preliminary data.</text>
</comment>
<feature type="non-terminal residue" evidence="2">
    <location>
        <position position="104"/>
    </location>
</feature>
<dbReference type="Proteomes" id="UP000295192">
    <property type="component" value="Unassembled WGS sequence"/>
</dbReference>
<dbReference type="GO" id="GO:0003824">
    <property type="term" value="F:catalytic activity"/>
    <property type="evidence" value="ECO:0007669"/>
    <property type="project" value="InterPro"/>
</dbReference>
<dbReference type="InterPro" id="IPR036691">
    <property type="entry name" value="Endo/exonu/phosph_ase_sf"/>
</dbReference>
<gene>
    <name evidence="2" type="ORF">AWZ03_015345</name>
</gene>
<dbReference type="InterPro" id="IPR005135">
    <property type="entry name" value="Endo/exonuclease/phosphatase"/>
</dbReference>
<evidence type="ECO:0000259" key="1">
    <source>
        <dbReference type="Pfam" id="PF03372"/>
    </source>
</evidence>
<dbReference type="Gene3D" id="3.60.10.10">
    <property type="entry name" value="Endonuclease/exonuclease/phosphatase"/>
    <property type="match status" value="1"/>
</dbReference>
<protein>
    <recommendedName>
        <fullName evidence="1">Endonuclease/exonuclease/phosphatase domain-containing protein</fullName>
    </recommendedName>
</protein>
<evidence type="ECO:0000313" key="3">
    <source>
        <dbReference type="Proteomes" id="UP000295192"/>
    </source>
</evidence>
<dbReference type="AlphaFoldDB" id="A0A484AMF3"/>
<keyword evidence="3" id="KW-1185">Reference proteome</keyword>
<dbReference type="Pfam" id="PF03372">
    <property type="entry name" value="Exo_endo_phos"/>
    <property type="match status" value="1"/>
</dbReference>
<feature type="domain" description="Endonuclease/exonuclease/phosphatase" evidence="1">
    <location>
        <begin position="28"/>
        <end position="99"/>
    </location>
</feature>
<evidence type="ECO:0000313" key="2">
    <source>
        <dbReference type="EMBL" id="TDG38233.1"/>
    </source>
</evidence>
<reference evidence="2 3" key="1">
    <citation type="journal article" date="2019" name="J. Hered.">
        <title>An Improved Genome Assembly for Drosophila navojoa, the Basal Species in the mojavensis Cluster.</title>
        <authorList>
            <person name="Vanderlinde T."/>
            <person name="Dupim E.G."/>
            <person name="Nazario-Yepiz N.O."/>
            <person name="Carvalho A.B."/>
        </authorList>
    </citation>
    <scope>NUCLEOTIDE SEQUENCE [LARGE SCALE GENOMIC DNA]</scope>
    <source>
        <strain evidence="2">Navoj_Jal97</strain>
        <tissue evidence="2">Whole organism</tissue>
    </source>
</reference>
<proteinExistence type="predicted"/>